<comment type="caution">
    <text evidence="1">The sequence shown here is derived from an EMBL/GenBank/DDBJ whole genome shotgun (WGS) entry which is preliminary data.</text>
</comment>
<name>A0ACB7W144_DIOAL</name>
<keyword evidence="2" id="KW-1185">Reference proteome</keyword>
<proteinExistence type="predicted"/>
<gene>
    <name evidence="1" type="ORF">IHE45_05G045900</name>
</gene>
<accession>A0ACB7W144</accession>
<organism evidence="1 2">
    <name type="scientific">Dioscorea alata</name>
    <name type="common">Purple yam</name>
    <dbReference type="NCBI Taxonomy" id="55571"/>
    <lineage>
        <taxon>Eukaryota</taxon>
        <taxon>Viridiplantae</taxon>
        <taxon>Streptophyta</taxon>
        <taxon>Embryophyta</taxon>
        <taxon>Tracheophyta</taxon>
        <taxon>Spermatophyta</taxon>
        <taxon>Magnoliopsida</taxon>
        <taxon>Liliopsida</taxon>
        <taxon>Dioscoreales</taxon>
        <taxon>Dioscoreaceae</taxon>
        <taxon>Dioscorea</taxon>
    </lineage>
</organism>
<sequence>MKGQSLGSRRRGVKPWLARLLTSRSPSTGSSGEHLFKGSDEASEVLKLVTCCEVDETWLEKIPVVPMNGLVGLHLRAVSEPIGGGFSDQTEDPLVVCDVGSFYGP</sequence>
<dbReference type="Proteomes" id="UP000827976">
    <property type="component" value="Chromosome 5"/>
</dbReference>
<evidence type="ECO:0000313" key="2">
    <source>
        <dbReference type="Proteomes" id="UP000827976"/>
    </source>
</evidence>
<evidence type="ECO:0000313" key="1">
    <source>
        <dbReference type="EMBL" id="KAH7681217.1"/>
    </source>
</evidence>
<protein>
    <submittedName>
        <fullName evidence="1">Uncharacterized protein</fullName>
    </submittedName>
</protein>
<reference evidence="2" key="1">
    <citation type="journal article" date="2022" name="Nat. Commun.">
        <title>Chromosome evolution and the genetic basis of agronomically important traits in greater yam.</title>
        <authorList>
            <person name="Bredeson J.V."/>
            <person name="Lyons J.B."/>
            <person name="Oniyinde I.O."/>
            <person name="Okereke N.R."/>
            <person name="Kolade O."/>
            <person name="Nnabue I."/>
            <person name="Nwadili C.O."/>
            <person name="Hribova E."/>
            <person name="Parker M."/>
            <person name="Nwogha J."/>
            <person name="Shu S."/>
            <person name="Carlson J."/>
            <person name="Kariba R."/>
            <person name="Muthemba S."/>
            <person name="Knop K."/>
            <person name="Barton G.J."/>
            <person name="Sherwood A.V."/>
            <person name="Lopez-Montes A."/>
            <person name="Asiedu R."/>
            <person name="Jamnadass R."/>
            <person name="Muchugi A."/>
            <person name="Goodstein D."/>
            <person name="Egesi C.N."/>
            <person name="Featherston J."/>
            <person name="Asfaw A."/>
            <person name="Simpson G.G."/>
            <person name="Dolezel J."/>
            <person name="Hendre P.S."/>
            <person name="Van Deynze A."/>
            <person name="Kumar P.L."/>
            <person name="Obidiegwu J.E."/>
            <person name="Bhattacharjee R."/>
            <person name="Rokhsar D.S."/>
        </authorList>
    </citation>
    <scope>NUCLEOTIDE SEQUENCE [LARGE SCALE GENOMIC DNA]</scope>
    <source>
        <strain evidence="2">cv. TDa95/00328</strain>
    </source>
</reference>
<dbReference type="EMBL" id="CM037015">
    <property type="protein sequence ID" value="KAH7681217.1"/>
    <property type="molecule type" value="Genomic_DNA"/>
</dbReference>